<evidence type="ECO:0000313" key="2">
    <source>
        <dbReference type="Proteomes" id="UP000292087"/>
    </source>
</evidence>
<gene>
    <name evidence="1" type="ORF">EA656_03025</name>
</gene>
<dbReference type="RefSeq" id="WP_130522618.1">
    <property type="nucleotide sequence ID" value="NZ_SHLZ01000003.1"/>
</dbReference>
<evidence type="ECO:0000313" key="1">
    <source>
        <dbReference type="EMBL" id="TAA37649.1"/>
    </source>
</evidence>
<dbReference type="Proteomes" id="UP000292087">
    <property type="component" value="Unassembled WGS sequence"/>
</dbReference>
<comment type="caution">
    <text evidence="1">The sequence shown here is derived from an EMBL/GenBank/DDBJ whole genome shotgun (WGS) entry which is preliminary data.</text>
</comment>
<protein>
    <submittedName>
        <fullName evidence="1">Uncharacterized protein</fullName>
    </submittedName>
</protein>
<dbReference type="EMBL" id="SHMF01000001">
    <property type="protein sequence ID" value="TAA37649.1"/>
    <property type="molecule type" value="Genomic_DNA"/>
</dbReference>
<organism evidence="1 2">
    <name type="scientific">Pseudoxanthomonas winnipegensis</name>
    <dbReference type="NCBI Taxonomy" id="2480810"/>
    <lineage>
        <taxon>Bacteria</taxon>
        <taxon>Pseudomonadati</taxon>
        <taxon>Pseudomonadota</taxon>
        <taxon>Gammaproteobacteria</taxon>
        <taxon>Lysobacterales</taxon>
        <taxon>Lysobacteraceae</taxon>
        <taxon>Pseudoxanthomonas</taxon>
    </lineage>
</organism>
<reference evidence="1 2" key="1">
    <citation type="submission" date="2019-02" db="EMBL/GenBank/DDBJ databases">
        <title>WGS of Pseudoxanthomonas species novum from clinical isolates.</title>
        <authorList>
            <person name="Bernier A.-M."/>
            <person name="Bernard K."/>
            <person name="Vachon A."/>
        </authorList>
    </citation>
    <scope>NUCLEOTIDE SEQUENCE [LARGE SCALE GENOMIC DNA]</scope>
    <source>
        <strain evidence="1 2">NML140781</strain>
    </source>
</reference>
<proteinExistence type="predicted"/>
<name>A0A4Q8M0R5_9GAMM</name>
<sequence>MASPAPATVDELGLRGCLYLWALLTGQEYRLPIAQTKRMTLVAMGYLQERGVIEVPWPEARWELKPDARITPIEGLQWHLSWAVYEPERLVDALDDYFNSLERDDFTTAERLRLWTELGSAEAERFFEQQLLKHRFSGEWAQDIAFAYRESGVVLTVAQWRYCAWAAVRRGASMAMQHGPQVDGLRDTIYQEIRRRATSVASGTWDGCSFPPFNPQPESALGRGFVHRLTRLGQLYWTGWPSTEVLIGHGLEHCRV</sequence>
<dbReference type="AlphaFoldDB" id="A0A4Q8M0R5"/>
<accession>A0A4Q8M0R5</accession>